<dbReference type="EMBL" id="CP097510">
    <property type="protein sequence ID" value="URE36895.1"/>
    <property type="molecule type" value="Genomic_DNA"/>
</dbReference>
<dbReference type="PANTHER" id="PTHR11260:SF781">
    <property type="entry name" value="GLUTATHIONE S-TRANSFERASE U19"/>
    <property type="match status" value="1"/>
</dbReference>
<dbReference type="GO" id="GO:0006749">
    <property type="term" value="P:glutathione metabolic process"/>
    <property type="evidence" value="ECO:0007669"/>
    <property type="project" value="InterPro"/>
</dbReference>
<keyword evidence="3" id="KW-0808">Transferase</keyword>
<organism evidence="8 9">
    <name type="scientific">Musa troglodytarum</name>
    <name type="common">fe'i banana</name>
    <dbReference type="NCBI Taxonomy" id="320322"/>
    <lineage>
        <taxon>Eukaryota</taxon>
        <taxon>Viridiplantae</taxon>
        <taxon>Streptophyta</taxon>
        <taxon>Embryophyta</taxon>
        <taxon>Tracheophyta</taxon>
        <taxon>Spermatophyta</taxon>
        <taxon>Magnoliopsida</taxon>
        <taxon>Liliopsida</taxon>
        <taxon>Zingiberales</taxon>
        <taxon>Musaceae</taxon>
        <taxon>Musa</taxon>
    </lineage>
</organism>
<dbReference type="AlphaFoldDB" id="A0A9E7HP96"/>
<dbReference type="Pfam" id="PF02798">
    <property type="entry name" value="GST_N"/>
    <property type="match status" value="4"/>
</dbReference>
<protein>
    <recommendedName>
        <fullName evidence="5">Probable glutathione S-transferase GSTU1</fullName>
        <ecNumber evidence="2">2.5.1.18</ecNumber>
    </recommendedName>
</protein>
<dbReference type="PROSITE" id="PS50405">
    <property type="entry name" value="GST_CTER"/>
    <property type="match status" value="4"/>
</dbReference>
<gene>
    <name evidence="8" type="ORF">MUK42_03135</name>
</gene>
<evidence type="ECO:0000313" key="8">
    <source>
        <dbReference type="EMBL" id="URE36895.1"/>
    </source>
</evidence>
<dbReference type="Pfam" id="PF00043">
    <property type="entry name" value="GST_C"/>
    <property type="match status" value="4"/>
</dbReference>
<dbReference type="SFLD" id="SFLDG00358">
    <property type="entry name" value="Main_(cytGST)"/>
    <property type="match status" value="4"/>
</dbReference>
<sequence length="876" mass="99228">MKPVVLLGFWGSPFGQRCKIALAEKGVEYEYREENIWGNKSPLLLESNPVYKKIPVLIHDGKPVCESRIIIQYIDEVWPHRAPLLPADPYARAQARFWADFVDKKFHDCGTRLWQLNGDAQAAAKEELIENLELLEGELGDKKYFGGDAFGFVDIALVPFVSWFYTFENCAGFSIEETAPKVVAWGKRCMERESVANALSDPHKIYETAAVLLDFWVSPFGQRCRIALAEKGVEYEYREENVVGHKSPLLLESNPVYKKVPVFIHDGKPLCESLIIVQYIDEVWPHRAPLLPADPYARAQARFWADFIDKKLKGEGHAAAKEEFIGILKLLEGELGDKKYFAGDAFGFVDIALVPFVSWFYTYETCAGFSVEEVAPKLVAWGKRCMERESVAKTLSDPHKVYEFVGALKKIYGGVVLLGFWVSPFGQRCRIALAEKGVEYEYREENVLWDKSPQLLESNPVYKKVPVFIHDGKPVCESLIIVQYIDEVWADCAPLLPADPYARAQARFWADFVDKKFLECGTKLWKLKGEGQAAAKEEFIGILKLLEGELGDKKYFGGDAFGFVDIALVPFVSWFYTYETCAGFSIEEAAPKLVAWGKRCMERESVAKTLSDPHKAYEILGVLKKRLGRDRAMADLETKGVVLLDFWVSPFGQRCRIALAEKGVEYEYREENLGDKSPLLLKSNPVHKKIPVLIHDGKPVCESLIIVQYIDEAWPDRAPLLPAEPYARAQARFWADFVDKKVFDSAKNLLMLKGEAQEAAKEEFIEILRLLEGELGDKKYFGGDAFGFVDIALVPLTTWFYSFETYAGFSVEEAVPSWWRGASGAWRGQVSPTPFTTPSKSMSMPRRYLDSEESLHLRIVVVEPNPRCRSHITAIL</sequence>
<dbReference type="SUPFAM" id="SSF52833">
    <property type="entry name" value="Thioredoxin-like"/>
    <property type="match status" value="4"/>
</dbReference>
<dbReference type="Gene3D" id="1.20.1050.10">
    <property type="match status" value="4"/>
</dbReference>
<proteinExistence type="predicted"/>
<accession>A0A9E7HP96</accession>
<feature type="domain" description="GST N-terminal" evidence="6">
    <location>
        <begin position="208"/>
        <end position="288"/>
    </location>
</feature>
<dbReference type="FunFam" id="3.40.30.10:FF:000014">
    <property type="entry name" value="Tau class glutathione S-transferase"/>
    <property type="match status" value="4"/>
</dbReference>
<dbReference type="InterPro" id="IPR040079">
    <property type="entry name" value="Glutathione_S-Trfase"/>
</dbReference>
<evidence type="ECO:0000259" key="6">
    <source>
        <dbReference type="PROSITE" id="PS50404"/>
    </source>
</evidence>
<dbReference type="PROSITE" id="PS50404">
    <property type="entry name" value="GST_NTER"/>
    <property type="match status" value="4"/>
</dbReference>
<evidence type="ECO:0000256" key="3">
    <source>
        <dbReference type="ARBA" id="ARBA00022679"/>
    </source>
</evidence>
<feature type="domain" description="GST C-terminal" evidence="7">
    <location>
        <begin position="294"/>
        <end position="404"/>
    </location>
</feature>
<feature type="domain" description="GST C-terminal" evidence="7">
    <location>
        <begin position="88"/>
        <end position="220"/>
    </location>
</feature>
<dbReference type="FunFam" id="1.20.1050.10:FF:000018">
    <property type="entry name" value="Glutathione S-transferase U20"/>
    <property type="match status" value="2"/>
</dbReference>
<dbReference type="SUPFAM" id="SSF47616">
    <property type="entry name" value="GST C-terminal domain-like"/>
    <property type="match status" value="4"/>
</dbReference>
<dbReference type="Gene3D" id="3.40.30.10">
    <property type="entry name" value="Glutaredoxin"/>
    <property type="match status" value="4"/>
</dbReference>
<dbReference type="InterPro" id="IPR045074">
    <property type="entry name" value="GST_C_Tau"/>
</dbReference>
<dbReference type="GO" id="GO:0004364">
    <property type="term" value="F:glutathione transferase activity"/>
    <property type="evidence" value="ECO:0007669"/>
    <property type="project" value="UniProtKB-EC"/>
</dbReference>
<evidence type="ECO:0000313" key="9">
    <source>
        <dbReference type="Proteomes" id="UP001055439"/>
    </source>
</evidence>
<feature type="domain" description="GST N-terminal" evidence="6">
    <location>
        <begin position="413"/>
        <end position="493"/>
    </location>
</feature>
<dbReference type="PANTHER" id="PTHR11260">
    <property type="entry name" value="GLUTATHIONE S-TRANSFERASE, GST, SUPERFAMILY, GST DOMAIN CONTAINING"/>
    <property type="match status" value="1"/>
</dbReference>
<comment type="catalytic activity">
    <reaction evidence="4">
        <text>RX + glutathione = an S-substituted glutathione + a halide anion + H(+)</text>
        <dbReference type="Rhea" id="RHEA:16437"/>
        <dbReference type="ChEBI" id="CHEBI:15378"/>
        <dbReference type="ChEBI" id="CHEBI:16042"/>
        <dbReference type="ChEBI" id="CHEBI:17792"/>
        <dbReference type="ChEBI" id="CHEBI:57925"/>
        <dbReference type="ChEBI" id="CHEBI:90779"/>
        <dbReference type="EC" id="2.5.1.18"/>
    </reaction>
</comment>
<evidence type="ECO:0000256" key="1">
    <source>
        <dbReference type="ARBA" id="ARBA00003701"/>
    </source>
</evidence>
<evidence type="ECO:0000256" key="5">
    <source>
        <dbReference type="ARBA" id="ARBA00074965"/>
    </source>
</evidence>
<feature type="domain" description="GST C-terminal" evidence="7">
    <location>
        <begin position="724"/>
        <end position="849"/>
    </location>
</feature>
<dbReference type="SFLD" id="SFLDS00019">
    <property type="entry name" value="Glutathione_Transferase_(cytos"/>
    <property type="match status" value="4"/>
</dbReference>
<feature type="domain" description="GST N-terminal" evidence="6">
    <location>
        <begin position="639"/>
        <end position="718"/>
    </location>
</feature>
<dbReference type="Proteomes" id="UP001055439">
    <property type="component" value="Chromosome 8"/>
</dbReference>
<dbReference type="SFLD" id="SFLDG01152">
    <property type="entry name" value="Main.3:_Omega-_and_Tau-like"/>
    <property type="match status" value="4"/>
</dbReference>
<keyword evidence="9" id="KW-1185">Reference proteome</keyword>
<feature type="domain" description="GST N-terminal" evidence="6">
    <location>
        <begin position="2"/>
        <end position="82"/>
    </location>
</feature>
<dbReference type="InterPro" id="IPR004045">
    <property type="entry name" value="Glutathione_S-Trfase_N"/>
</dbReference>
<dbReference type="InterPro" id="IPR010987">
    <property type="entry name" value="Glutathione-S-Trfase_C-like"/>
</dbReference>
<dbReference type="EC" id="2.5.1.18" evidence="2"/>
<name>A0A9E7HP96_9LILI</name>
<evidence type="ECO:0000259" key="7">
    <source>
        <dbReference type="PROSITE" id="PS50405"/>
    </source>
</evidence>
<dbReference type="CDD" id="cd03058">
    <property type="entry name" value="GST_N_Tau"/>
    <property type="match status" value="4"/>
</dbReference>
<dbReference type="FunFam" id="1.20.1050.10:FF:000068">
    <property type="entry name" value="Putative GST6 protein"/>
    <property type="match status" value="1"/>
</dbReference>
<dbReference type="InterPro" id="IPR036249">
    <property type="entry name" value="Thioredoxin-like_sf"/>
</dbReference>
<dbReference type="GO" id="GO:0005737">
    <property type="term" value="C:cytoplasm"/>
    <property type="evidence" value="ECO:0007669"/>
    <property type="project" value="TreeGrafter"/>
</dbReference>
<evidence type="ECO:0000256" key="2">
    <source>
        <dbReference type="ARBA" id="ARBA00012452"/>
    </source>
</evidence>
<evidence type="ECO:0000256" key="4">
    <source>
        <dbReference type="ARBA" id="ARBA00047960"/>
    </source>
</evidence>
<comment type="function">
    <text evidence="1">Conjugation of reduced glutathione to a wide number of exogenous and endogenous hydrophobic electrophiles.</text>
</comment>
<dbReference type="InterPro" id="IPR045073">
    <property type="entry name" value="Omega/Tau-like"/>
</dbReference>
<dbReference type="InterPro" id="IPR036282">
    <property type="entry name" value="Glutathione-S-Trfase_C_sf"/>
</dbReference>
<dbReference type="CDD" id="cd03185">
    <property type="entry name" value="GST_C_Tau"/>
    <property type="match status" value="4"/>
</dbReference>
<reference evidence="8" key="1">
    <citation type="submission" date="2022-05" db="EMBL/GenBank/DDBJ databases">
        <title>The Musa troglodytarum L. genome provides insights into the mechanism of non-climacteric behaviour and enrichment of carotenoids.</title>
        <authorList>
            <person name="Wang J."/>
        </authorList>
    </citation>
    <scope>NUCLEOTIDE SEQUENCE</scope>
    <source>
        <tissue evidence="8">Leaf</tissue>
    </source>
</reference>
<dbReference type="OrthoDB" id="202840at2759"/>
<dbReference type="InterPro" id="IPR004046">
    <property type="entry name" value="GST_C"/>
</dbReference>
<feature type="domain" description="GST C-terminal" evidence="7">
    <location>
        <begin position="499"/>
        <end position="619"/>
    </location>
</feature>